<keyword evidence="2" id="KW-1185">Reference proteome</keyword>
<dbReference type="Proteomes" id="UP000198656">
    <property type="component" value="Unassembled WGS sequence"/>
</dbReference>
<evidence type="ECO:0000313" key="2">
    <source>
        <dbReference type="Proteomes" id="UP000198656"/>
    </source>
</evidence>
<accession>A0A1G7T0F5</accession>
<sequence>MKLLKETNLLIQHAQRRRIRSTQQFVLNEPSSFNRMRFPQSTAYTLASWLEERFSAKRMRQ</sequence>
<proteinExistence type="predicted"/>
<name>A0A1G7T0F5_9FIRM</name>
<protein>
    <submittedName>
        <fullName evidence="1">Uncharacterized protein</fullName>
    </submittedName>
</protein>
<dbReference type="AlphaFoldDB" id="A0A1G7T0F5"/>
<reference evidence="2" key="1">
    <citation type="submission" date="2016-10" db="EMBL/GenBank/DDBJ databases">
        <authorList>
            <person name="Varghese N."/>
            <person name="Submissions S."/>
        </authorList>
    </citation>
    <scope>NUCLEOTIDE SEQUENCE [LARGE SCALE GENOMIC DNA]</scope>
    <source>
        <strain evidence="2">DSM 8344</strain>
    </source>
</reference>
<organism evidence="1 2">
    <name type="scientific">Desulfosporosinus hippei DSM 8344</name>
    <dbReference type="NCBI Taxonomy" id="1121419"/>
    <lineage>
        <taxon>Bacteria</taxon>
        <taxon>Bacillati</taxon>
        <taxon>Bacillota</taxon>
        <taxon>Clostridia</taxon>
        <taxon>Eubacteriales</taxon>
        <taxon>Desulfitobacteriaceae</taxon>
        <taxon>Desulfosporosinus</taxon>
    </lineage>
</organism>
<gene>
    <name evidence="1" type="ORF">SAMN05443529_10248</name>
</gene>
<dbReference type="EMBL" id="FNCP01000002">
    <property type="protein sequence ID" value="SDG28765.1"/>
    <property type="molecule type" value="Genomic_DNA"/>
</dbReference>
<evidence type="ECO:0000313" key="1">
    <source>
        <dbReference type="EMBL" id="SDG28765.1"/>
    </source>
</evidence>